<dbReference type="Proteomes" id="UP000694904">
    <property type="component" value="Chromosome 3"/>
</dbReference>
<organism evidence="2 3">
    <name type="scientific">Drosophila arizonae</name>
    <name type="common">Fruit fly</name>
    <dbReference type="NCBI Taxonomy" id="7263"/>
    <lineage>
        <taxon>Eukaryota</taxon>
        <taxon>Metazoa</taxon>
        <taxon>Ecdysozoa</taxon>
        <taxon>Arthropoda</taxon>
        <taxon>Hexapoda</taxon>
        <taxon>Insecta</taxon>
        <taxon>Pterygota</taxon>
        <taxon>Neoptera</taxon>
        <taxon>Endopterygota</taxon>
        <taxon>Diptera</taxon>
        <taxon>Brachycera</taxon>
        <taxon>Muscomorpha</taxon>
        <taxon>Ephydroidea</taxon>
        <taxon>Drosophilidae</taxon>
        <taxon>Drosophila</taxon>
    </lineage>
</organism>
<reference evidence="2" key="1">
    <citation type="journal article" date="1997" name="Nucleic Acids Res.">
        <title>tRNAscan-SE: a program for improved detection of transfer RNA genes in genomic sequence.</title>
        <authorList>
            <person name="Lowe T.M."/>
            <person name="Eddy S.R."/>
        </authorList>
    </citation>
    <scope>NUCLEOTIDE SEQUENCE [LARGE SCALE GENOMIC DNA]</scope>
</reference>
<keyword evidence="2" id="KW-1185">Reference proteome</keyword>
<dbReference type="GeneID" id="108609457"/>
<gene>
    <name evidence="3" type="primary">LOC108609457</name>
</gene>
<dbReference type="Pfam" id="PF16037">
    <property type="entry name" value="DUF4790"/>
    <property type="match status" value="1"/>
</dbReference>
<dbReference type="InterPro" id="IPR032004">
    <property type="entry name" value="DUF4790"/>
</dbReference>
<proteinExistence type="predicted"/>
<name>A0ABM1NNY0_DROAR</name>
<dbReference type="RefSeq" id="XP_017856666.1">
    <property type="nucleotide sequence ID" value="XM_018001177.1"/>
</dbReference>
<evidence type="ECO:0000313" key="2">
    <source>
        <dbReference type="Proteomes" id="UP000694904"/>
    </source>
</evidence>
<feature type="compositionally biased region" description="Low complexity" evidence="1">
    <location>
        <begin position="21"/>
        <end position="30"/>
    </location>
</feature>
<reference evidence="2" key="2">
    <citation type="journal article" date="2016" name="G3 (Bethesda)">
        <title>Genome Evolution in Three Species of Cactophilic Drosophila.</title>
        <authorList>
            <person name="Sanchez-Flores A."/>
            <person name="Penazola F."/>
            <person name="Carpinteyro-Ponce J."/>
            <person name="Nazario-Yepiz N."/>
            <person name="Abreu-Goodger C."/>
            <person name="Machado C.A."/>
            <person name="Markow T.A."/>
        </authorList>
    </citation>
    <scope>NUCLEOTIDE SEQUENCE [LARGE SCALE GENOMIC DNA]</scope>
</reference>
<reference evidence="3" key="3">
    <citation type="submission" date="2025-08" db="UniProtKB">
        <authorList>
            <consortium name="RefSeq"/>
        </authorList>
    </citation>
    <scope>IDENTIFICATION</scope>
    <source>
        <tissue evidence="3">Whole organism</tissue>
    </source>
</reference>
<protein>
    <submittedName>
        <fullName evidence="3">Uncharacterized protein LOC108609457</fullName>
    </submittedName>
</protein>
<feature type="compositionally biased region" description="Basic and acidic residues" evidence="1">
    <location>
        <begin position="1"/>
        <end position="11"/>
    </location>
</feature>
<accession>A0ABM1NNY0</accession>
<feature type="region of interest" description="Disordered" evidence="1">
    <location>
        <begin position="1"/>
        <end position="30"/>
    </location>
</feature>
<evidence type="ECO:0000256" key="1">
    <source>
        <dbReference type="SAM" id="MobiDB-lite"/>
    </source>
</evidence>
<evidence type="ECO:0000313" key="3">
    <source>
        <dbReference type="RefSeq" id="XP_017856666.1"/>
    </source>
</evidence>
<sequence length="171" mass="20488">MEKLKAKRQPETNKAPIQSLAQTQTPTPTQTHAHAYANAVANPFKRPMNTLQKQWYRVLLARRVGFGQRPQPSEKEPTYADICHRRYVAAFRRYNERFRWEMGMHEQMQRCAIDAMRVHRTFSITTLWLPLHSKREINSTLETLEKVLTVKERRRLEEILKRLESQRTRRF</sequence>